<comment type="similarity">
    <text evidence="2 3">Belongs to the small heat shock protein (HSP20) family.</text>
</comment>
<sequence length="158" mass="17713">MTTIDFSPLFRSMIGFDRLANALEMAYRSEPGGYPPYNVELLDENRYRITLAVAGFTESDLNIEVKDNLLTISGQRQTTESEGNFLYRGIANRAFERKFQLADYVKVVEARLANGLLHIDLVREVPEAMKPRRIEIKAGGAASPVIEHVPAEEQPKAA</sequence>
<evidence type="ECO:0000313" key="6">
    <source>
        <dbReference type="Proteomes" id="UP000502699"/>
    </source>
</evidence>
<dbReference type="PROSITE" id="PS01031">
    <property type="entry name" value="SHSP"/>
    <property type="match status" value="1"/>
</dbReference>
<protein>
    <submittedName>
        <fullName evidence="5">Hsp20 family protein</fullName>
    </submittedName>
</protein>
<organism evidence="5 6">
    <name type="scientific">Caldichromatium japonicum</name>
    <dbReference type="NCBI Taxonomy" id="2699430"/>
    <lineage>
        <taxon>Bacteria</taxon>
        <taxon>Pseudomonadati</taxon>
        <taxon>Pseudomonadota</taxon>
        <taxon>Gammaproteobacteria</taxon>
        <taxon>Chromatiales</taxon>
        <taxon>Chromatiaceae</taxon>
        <taxon>Caldichromatium</taxon>
    </lineage>
</organism>
<gene>
    <name evidence="5" type="ORF">GWK36_04030</name>
</gene>
<dbReference type="RefSeq" id="WP_166270067.1">
    <property type="nucleotide sequence ID" value="NZ_CP048029.1"/>
</dbReference>
<dbReference type="Gene3D" id="2.60.40.790">
    <property type="match status" value="1"/>
</dbReference>
<dbReference type="KEGG" id="cjap:GWK36_04030"/>
<dbReference type="SUPFAM" id="SSF49764">
    <property type="entry name" value="HSP20-like chaperones"/>
    <property type="match status" value="1"/>
</dbReference>
<dbReference type="EMBL" id="CP048029">
    <property type="protein sequence ID" value="QIK37299.1"/>
    <property type="molecule type" value="Genomic_DNA"/>
</dbReference>
<accession>A0A6G7VB57</accession>
<proteinExistence type="inferred from homology"/>
<dbReference type="InterPro" id="IPR008978">
    <property type="entry name" value="HSP20-like_chaperone"/>
</dbReference>
<dbReference type="Proteomes" id="UP000502699">
    <property type="component" value="Chromosome"/>
</dbReference>
<dbReference type="AlphaFoldDB" id="A0A6G7VB57"/>
<evidence type="ECO:0000259" key="4">
    <source>
        <dbReference type="PROSITE" id="PS01031"/>
    </source>
</evidence>
<dbReference type="Pfam" id="PF00011">
    <property type="entry name" value="HSP20"/>
    <property type="match status" value="1"/>
</dbReference>
<dbReference type="PANTHER" id="PTHR47062">
    <property type="match status" value="1"/>
</dbReference>
<name>A0A6G7VB57_9GAMM</name>
<reference evidence="6" key="1">
    <citation type="submission" date="2020-01" db="EMBL/GenBank/DDBJ databases">
        <title>Caldichromatium gen. nov., sp. nov., a thermophilic purple sulfur bacterium member of the family Chromatiaceae isolated from Nakabusa hot spring, Japan.</title>
        <authorList>
            <person name="Saini M.K."/>
            <person name="Hanada S."/>
            <person name="Tank M."/>
        </authorList>
    </citation>
    <scope>NUCLEOTIDE SEQUENCE [LARGE SCALE GENOMIC DNA]</scope>
    <source>
        <strain evidence="6">No.7</strain>
    </source>
</reference>
<dbReference type="InterPro" id="IPR002068">
    <property type="entry name" value="A-crystallin/Hsp20_dom"/>
</dbReference>
<keyword evidence="1" id="KW-0346">Stress response</keyword>
<dbReference type="InterPro" id="IPR037913">
    <property type="entry name" value="ACD_IbpA/B"/>
</dbReference>
<evidence type="ECO:0000256" key="3">
    <source>
        <dbReference type="RuleBase" id="RU003616"/>
    </source>
</evidence>
<dbReference type="CDD" id="cd06470">
    <property type="entry name" value="ACD_IbpA-B_like"/>
    <property type="match status" value="1"/>
</dbReference>
<evidence type="ECO:0000256" key="2">
    <source>
        <dbReference type="PROSITE-ProRule" id="PRU00285"/>
    </source>
</evidence>
<dbReference type="PANTHER" id="PTHR47062:SF1">
    <property type="entry name" value="SMALL HEAT SHOCK PROTEIN IBPA"/>
    <property type="match status" value="1"/>
</dbReference>
<feature type="domain" description="SHSP" evidence="4">
    <location>
        <begin position="28"/>
        <end position="139"/>
    </location>
</feature>
<keyword evidence="6" id="KW-1185">Reference proteome</keyword>
<evidence type="ECO:0000313" key="5">
    <source>
        <dbReference type="EMBL" id="QIK37299.1"/>
    </source>
</evidence>
<evidence type="ECO:0000256" key="1">
    <source>
        <dbReference type="ARBA" id="ARBA00023016"/>
    </source>
</evidence>